<reference evidence="2" key="1">
    <citation type="submission" date="2018-11" db="EMBL/GenBank/DDBJ databases">
        <authorList>
            <consortium name="Genoscope - CEA"/>
            <person name="William W."/>
        </authorList>
    </citation>
    <scope>NUCLEOTIDE SEQUENCE</scope>
</reference>
<gene>
    <name evidence="2" type="ORF">BOLC5T31573H</name>
</gene>
<evidence type="ECO:0000256" key="1">
    <source>
        <dbReference type="SAM" id="MobiDB-lite"/>
    </source>
</evidence>
<proteinExistence type="predicted"/>
<sequence>MARVKEKCRRSRSLSGLRFRKEEARGPHPIVPMPEGRRKGQGHVTPVGNNHDIQCKRIVTGIKGV</sequence>
<name>A0A3P6F266_BRAOL</name>
<accession>A0A3P6F266</accession>
<evidence type="ECO:0000313" key="2">
    <source>
        <dbReference type="EMBL" id="VDD44026.1"/>
    </source>
</evidence>
<dbReference type="AlphaFoldDB" id="A0A3P6F266"/>
<feature type="region of interest" description="Disordered" evidence="1">
    <location>
        <begin position="1"/>
        <end position="50"/>
    </location>
</feature>
<organism evidence="2">
    <name type="scientific">Brassica oleracea</name>
    <name type="common">Wild cabbage</name>
    <dbReference type="NCBI Taxonomy" id="3712"/>
    <lineage>
        <taxon>Eukaryota</taxon>
        <taxon>Viridiplantae</taxon>
        <taxon>Streptophyta</taxon>
        <taxon>Embryophyta</taxon>
        <taxon>Tracheophyta</taxon>
        <taxon>Spermatophyta</taxon>
        <taxon>Magnoliopsida</taxon>
        <taxon>eudicotyledons</taxon>
        <taxon>Gunneridae</taxon>
        <taxon>Pentapetalae</taxon>
        <taxon>rosids</taxon>
        <taxon>malvids</taxon>
        <taxon>Brassicales</taxon>
        <taxon>Brassicaceae</taxon>
        <taxon>Brassiceae</taxon>
        <taxon>Brassica</taxon>
    </lineage>
</organism>
<protein>
    <submittedName>
        <fullName evidence="2">Uncharacterized protein</fullName>
    </submittedName>
</protein>
<dbReference type="EMBL" id="LR031877">
    <property type="protein sequence ID" value="VDD44026.1"/>
    <property type="molecule type" value="Genomic_DNA"/>
</dbReference>
<feature type="compositionally biased region" description="Basic residues" evidence="1">
    <location>
        <begin position="1"/>
        <end position="12"/>
    </location>
</feature>